<dbReference type="GO" id="GO:0005886">
    <property type="term" value="C:plasma membrane"/>
    <property type="evidence" value="ECO:0007669"/>
    <property type="project" value="TreeGrafter"/>
</dbReference>
<dbReference type="AlphaFoldDB" id="A0A8H3BGK1"/>
<dbReference type="PANTHER" id="PTHR13018">
    <property type="entry name" value="PROBABLE MEMBRANE PROTEIN DUF221-RELATED"/>
    <property type="match status" value="1"/>
</dbReference>
<protein>
    <recommendedName>
        <fullName evidence="8">CSC1/OSCA1-like 7TM region domain-containing protein</fullName>
    </recommendedName>
</protein>
<organism evidence="6 7">
    <name type="scientific">Rhizoctonia solani</name>
    <dbReference type="NCBI Taxonomy" id="456999"/>
    <lineage>
        <taxon>Eukaryota</taxon>
        <taxon>Fungi</taxon>
        <taxon>Dikarya</taxon>
        <taxon>Basidiomycota</taxon>
        <taxon>Agaricomycotina</taxon>
        <taxon>Agaricomycetes</taxon>
        <taxon>Cantharellales</taxon>
        <taxon>Ceratobasidiaceae</taxon>
        <taxon>Rhizoctonia</taxon>
    </lineage>
</organism>
<dbReference type="InterPro" id="IPR022257">
    <property type="entry name" value="PHM7_ext"/>
</dbReference>
<feature type="domain" description="CSC1/OSCA1-like cytosolic" evidence="5">
    <location>
        <begin position="2"/>
        <end position="198"/>
    </location>
</feature>
<feature type="transmembrane region" description="Helical" evidence="2">
    <location>
        <begin position="311"/>
        <end position="335"/>
    </location>
</feature>
<gene>
    <name evidence="6" type="ORF">RDB_LOCUS84410</name>
</gene>
<sequence>MREVAKAWRKHLKAEKAKAKAQSKSGKDVEAMQDNQRIPDSYPLTRLSTVRASLLHQPLPPTPRHSGVTPTNKAGDFVLNAANQQQGSRSQLLQPVEPETSAAMDMVPRPTHHLGWIPFVGEKVDTFDWCKTEIARLNDEINEKRKGLPECKPHGSAFIQCNLQMGAHVLAQCVSYHEPLKMSQKWVEVAPDDIIWDNIDDGAYEVRSRYVLSWLLTFAVIALILEQPSKAVELLAKNLPNASIFFLTYIVANGFAGSASALAQVGPLVVHVVKKYLFGSTPRQSFEITFMMPQADFGVLLPRMSLLCTIAFAYSVIAPVISGLALLAFVLYYIAWKFLFLWVYDQPEPQETAGLYFPLIVSNLFVGLYIEQLCLAGLFFLDARQTVSLVLGIFMVILLVITVGVQVLLRKSFDPITNFLPMSMATKSLRDRQRRHQKQNQDPANPVTSDIEDEDMDLFKRDRLQTLIRRKVNKKLKLPTKPKENKDIGFAPPAPAGDPGTSKIPDAPPQLATPKLLTRTNTQGSNHSAVSKRSNKSKKSDNNKLKIAPAAPAQKTSIGGDSSSEDDSDLDDFAFDHPNTYKDAPWIWIPKDTLGMSTVLLKELHAAKVEASDAGAEMDEKGVVQVSRNPPDEAWGGGLDA</sequence>
<dbReference type="InterPro" id="IPR003864">
    <property type="entry name" value="CSC1/OSCA1-like_7TM"/>
</dbReference>
<keyword evidence="2" id="KW-0812">Transmembrane</keyword>
<keyword evidence="2" id="KW-0472">Membrane</keyword>
<feature type="domain" description="10TM putative phosphate transporter extracellular tail" evidence="4">
    <location>
        <begin position="565"/>
        <end position="632"/>
    </location>
</feature>
<dbReference type="PANTHER" id="PTHR13018:SF143">
    <property type="entry name" value="CSC1_OSCA1-LIKE 7TM REGION DOMAIN-CONTAINING PROTEIN"/>
    <property type="match status" value="1"/>
</dbReference>
<evidence type="ECO:0000313" key="7">
    <source>
        <dbReference type="Proteomes" id="UP000663826"/>
    </source>
</evidence>
<feature type="region of interest" description="Disordered" evidence="1">
    <location>
        <begin position="475"/>
        <end position="571"/>
    </location>
</feature>
<feature type="transmembrane region" description="Helical" evidence="2">
    <location>
        <begin position="388"/>
        <end position="409"/>
    </location>
</feature>
<dbReference type="EMBL" id="CAJMWQ010001625">
    <property type="protein sequence ID" value="CAE6457205.1"/>
    <property type="molecule type" value="Genomic_DNA"/>
</dbReference>
<dbReference type="GO" id="GO:0005227">
    <property type="term" value="F:calcium-activated cation channel activity"/>
    <property type="evidence" value="ECO:0007669"/>
    <property type="project" value="InterPro"/>
</dbReference>
<feature type="domain" description="CSC1/OSCA1-like 7TM region" evidence="3">
    <location>
        <begin position="218"/>
        <end position="379"/>
    </location>
</feature>
<reference evidence="6" key="1">
    <citation type="submission" date="2021-01" db="EMBL/GenBank/DDBJ databases">
        <authorList>
            <person name="Kaushik A."/>
        </authorList>
    </citation>
    <scope>NUCLEOTIDE SEQUENCE</scope>
    <source>
        <strain evidence="6">AG1-1B</strain>
    </source>
</reference>
<feature type="region of interest" description="Disordered" evidence="1">
    <location>
        <begin position="1"/>
        <end position="31"/>
    </location>
</feature>
<proteinExistence type="predicted"/>
<comment type="caution">
    <text evidence="6">The sequence shown here is derived from an EMBL/GenBank/DDBJ whole genome shotgun (WGS) entry which is preliminary data.</text>
</comment>
<accession>A0A8H3BGK1</accession>
<dbReference type="Pfam" id="PF12621">
    <property type="entry name" value="PHM7_ext"/>
    <property type="match status" value="1"/>
</dbReference>
<feature type="compositionally biased region" description="Polar residues" evidence="1">
    <location>
        <begin position="518"/>
        <end position="529"/>
    </location>
</feature>
<feature type="transmembrane region" description="Helical" evidence="2">
    <location>
        <begin position="355"/>
        <end position="381"/>
    </location>
</feature>
<dbReference type="Proteomes" id="UP000663826">
    <property type="component" value="Unassembled WGS sequence"/>
</dbReference>
<dbReference type="Pfam" id="PF02714">
    <property type="entry name" value="RSN1_7TM"/>
    <property type="match status" value="1"/>
</dbReference>
<keyword evidence="2" id="KW-1133">Transmembrane helix</keyword>
<evidence type="ECO:0000256" key="1">
    <source>
        <dbReference type="SAM" id="MobiDB-lite"/>
    </source>
</evidence>
<feature type="region of interest" description="Disordered" evidence="1">
    <location>
        <begin position="612"/>
        <end position="641"/>
    </location>
</feature>
<evidence type="ECO:0008006" key="8">
    <source>
        <dbReference type="Google" id="ProtNLM"/>
    </source>
</evidence>
<feature type="transmembrane region" description="Helical" evidence="2">
    <location>
        <begin position="208"/>
        <end position="225"/>
    </location>
</feature>
<evidence type="ECO:0000313" key="6">
    <source>
        <dbReference type="EMBL" id="CAE6457205.1"/>
    </source>
</evidence>
<name>A0A8H3BGK1_9AGAM</name>
<feature type="transmembrane region" description="Helical" evidence="2">
    <location>
        <begin position="245"/>
        <end position="273"/>
    </location>
</feature>
<evidence type="ECO:0000259" key="4">
    <source>
        <dbReference type="Pfam" id="PF12621"/>
    </source>
</evidence>
<evidence type="ECO:0000259" key="5">
    <source>
        <dbReference type="Pfam" id="PF14703"/>
    </source>
</evidence>
<dbReference type="Pfam" id="PF14703">
    <property type="entry name" value="PHM7_cyt"/>
    <property type="match status" value="1"/>
</dbReference>
<dbReference type="InterPro" id="IPR027815">
    <property type="entry name" value="CSC1/OSCA1-like_cyt"/>
</dbReference>
<dbReference type="InterPro" id="IPR045122">
    <property type="entry name" value="Csc1-like"/>
</dbReference>
<evidence type="ECO:0000256" key="2">
    <source>
        <dbReference type="SAM" id="Phobius"/>
    </source>
</evidence>
<feature type="region of interest" description="Disordered" evidence="1">
    <location>
        <begin position="430"/>
        <end position="453"/>
    </location>
</feature>
<evidence type="ECO:0000259" key="3">
    <source>
        <dbReference type="Pfam" id="PF02714"/>
    </source>
</evidence>